<dbReference type="InterPro" id="IPR019099">
    <property type="entry name" value="Uncharacterised_PGPGW_TM"/>
</dbReference>
<feature type="transmembrane region" description="Helical" evidence="1">
    <location>
        <begin position="25"/>
        <end position="45"/>
    </location>
</feature>
<keyword evidence="1" id="KW-1133">Transmembrane helix</keyword>
<name>A0A1H9T115_9PSEU</name>
<protein>
    <submittedName>
        <fullName evidence="2">TIGR02611 family protein</fullName>
    </submittedName>
</protein>
<feature type="transmembrane region" description="Helical" evidence="1">
    <location>
        <begin position="51"/>
        <end position="69"/>
    </location>
</feature>
<evidence type="ECO:0000313" key="2">
    <source>
        <dbReference type="EMBL" id="SER90821.1"/>
    </source>
</evidence>
<accession>A0A1H9T115</accession>
<dbReference type="AlphaFoldDB" id="A0A1H9T115"/>
<organism evidence="2 3">
    <name type="scientific">Actinokineospora terrae</name>
    <dbReference type="NCBI Taxonomy" id="155974"/>
    <lineage>
        <taxon>Bacteria</taxon>
        <taxon>Bacillati</taxon>
        <taxon>Actinomycetota</taxon>
        <taxon>Actinomycetes</taxon>
        <taxon>Pseudonocardiales</taxon>
        <taxon>Pseudonocardiaceae</taxon>
        <taxon>Actinokineospora</taxon>
    </lineage>
</organism>
<reference evidence="3" key="1">
    <citation type="submission" date="2016-10" db="EMBL/GenBank/DDBJ databases">
        <authorList>
            <person name="Varghese N."/>
            <person name="Submissions S."/>
        </authorList>
    </citation>
    <scope>NUCLEOTIDE SEQUENCE [LARGE SCALE GENOMIC DNA]</scope>
    <source>
        <strain evidence="3">DSM 44260</strain>
    </source>
</reference>
<dbReference type="STRING" id="155974.SAMN04487818_10616"/>
<keyword evidence="3" id="KW-1185">Reference proteome</keyword>
<dbReference type="NCBIfam" id="TIGR02611">
    <property type="entry name" value="TIGR02611 family protein"/>
    <property type="match status" value="1"/>
</dbReference>
<sequence>MTDEAHEQGRFRPDWADRNATTRTVWRVGVGLVGGLVLVAGIVMIPYPGPGWLVVFAGLAILAVEFTWAHRALTYARGKYDAWTDWLKRQHLAVRLLVLALTALIVVTTIWLLNGFALVGGWFGIHWPWLGSPLFA</sequence>
<dbReference type="Proteomes" id="UP000199051">
    <property type="component" value="Unassembled WGS sequence"/>
</dbReference>
<dbReference type="InterPro" id="IPR013434">
    <property type="entry name" value="CHP02611"/>
</dbReference>
<feature type="transmembrane region" description="Helical" evidence="1">
    <location>
        <begin position="96"/>
        <end position="125"/>
    </location>
</feature>
<keyword evidence="1" id="KW-0812">Transmembrane</keyword>
<proteinExistence type="predicted"/>
<gene>
    <name evidence="2" type="ORF">SAMN04487818_10616</name>
</gene>
<evidence type="ECO:0000256" key="1">
    <source>
        <dbReference type="SAM" id="Phobius"/>
    </source>
</evidence>
<dbReference type="Pfam" id="PF09656">
    <property type="entry name" value="PGPGW"/>
    <property type="match status" value="1"/>
</dbReference>
<dbReference type="RefSeq" id="WP_092778428.1">
    <property type="nucleotide sequence ID" value="NZ_FOGI01000006.1"/>
</dbReference>
<dbReference type="EMBL" id="FOGI01000006">
    <property type="protein sequence ID" value="SER90821.1"/>
    <property type="molecule type" value="Genomic_DNA"/>
</dbReference>
<keyword evidence="1" id="KW-0472">Membrane</keyword>
<evidence type="ECO:0000313" key="3">
    <source>
        <dbReference type="Proteomes" id="UP000199051"/>
    </source>
</evidence>